<reference evidence="1" key="1">
    <citation type="submission" date="2021-01" db="EMBL/GenBank/DDBJ databases">
        <authorList>
            <person name="Kaushik A."/>
        </authorList>
    </citation>
    <scope>NUCLEOTIDE SEQUENCE</scope>
    <source>
        <strain evidence="1">Type strain: AG8-Rh-89/</strain>
    </source>
</reference>
<evidence type="ECO:0000313" key="1">
    <source>
        <dbReference type="EMBL" id="CAE6474879.1"/>
    </source>
</evidence>
<name>A0A8H3GYP2_9AGAM</name>
<dbReference type="Proteomes" id="UP000663850">
    <property type="component" value="Unassembled WGS sequence"/>
</dbReference>
<dbReference type="EMBL" id="CAJMWZ010003453">
    <property type="protein sequence ID" value="CAE6474879.1"/>
    <property type="molecule type" value="Genomic_DNA"/>
</dbReference>
<comment type="caution">
    <text evidence="1">The sequence shown here is derived from an EMBL/GenBank/DDBJ whole genome shotgun (WGS) entry which is preliminary data.</text>
</comment>
<sequence length="117" mass="12608">MQVGPKPNGTGAVNNTRIEDMLFDNFSGTELDTPYVEGSCVTDPCWYAVTNATGKEIVIFDLYPNTTSNIVAKRISGIKPLDHAQPAVICDPTTVSSDVGFVCQNGLYVATEIGYTR</sequence>
<proteinExistence type="predicted"/>
<accession>A0A8H3GYP2</accession>
<gene>
    <name evidence="1" type="ORF">RDB_LOCUS67204</name>
</gene>
<evidence type="ECO:0000313" key="2">
    <source>
        <dbReference type="Proteomes" id="UP000663850"/>
    </source>
</evidence>
<protein>
    <submittedName>
        <fullName evidence="1">Uncharacterized protein</fullName>
    </submittedName>
</protein>
<organism evidence="1 2">
    <name type="scientific">Rhizoctonia solani</name>
    <dbReference type="NCBI Taxonomy" id="456999"/>
    <lineage>
        <taxon>Eukaryota</taxon>
        <taxon>Fungi</taxon>
        <taxon>Dikarya</taxon>
        <taxon>Basidiomycota</taxon>
        <taxon>Agaricomycotina</taxon>
        <taxon>Agaricomycetes</taxon>
        <taxon>Cantharellales</taxon>
        <taxon>Ceratobasidiaceae</taxon>
        <taxon>Rhizoctonia</taxon>
    </lineage>
</organism>
<dbReference type="AlphaFoldDB" id="A0A8H3GYP2"/>